<evidence type="ECO:0000313" key="6">
    <source>
        <dbReference type="RefSeq" id="XP_032806040.1"/>
    </source>
</evidence>
<accession>A0AAJ7SWG3</accession>
<keyword evidence="2" id="KW-0393">Immunoglobulin domain</keyword>
<dbReference type="PANTHER" id="PTHR48483:SF2">
    <property type="entry name" value="INTERLEUKIN-27 SUBUNIT BETA"/>
    <property type="match status" value="1"/>
</dbReference>
<evidence type="ECO:0000313" key="5">
    <source>
        <dbReference type="Proteomes" id="UP001318040"/>
    </source>
</evidence>
<dbReference type="PANTHER" id="PTHR48483">
    <property type="entry name" value="INTERLEUKIN-27 SUBUNIT BETA"/>
    <property type="match status" value="1"/>
</dbReference>
<feature type="domain" description="Fibronectin type-III" evidence="4">
    <location>
        <begin position="478"/>
        <end position="569"/>
    </location>
</feature>
<dbReference type="InterPro" id="IPR013783">
    <property type="entry name" value="Ig-like_fold"/>
</dbReference>
<gene>
    <name evidence="6" type="primary">LOC116940372</name>
</gene>
<organism evidence="5 6">
    <name type="scientific">Petromyzon marinus</name>
    <name type="common">Sea lamprey</name>
    <dbReference type="NCBI Taxonomy" id="7757"/>
    <lineage>
        <taxon>Eukaryota</taxon>
        <taxon>Metazoa</taxon>
        <taxon>Chordata</taxon>
        <taxon>Craniata</taxon>
        <taxon>Vertebrata</taxon>
        <taxon>Cyclostomata</taxon>
        <taxon>Hyperoartia</taxon>
        <taxon>Petromyzontiformes</taxon>
        <taxon>Petromyzontidae</taxon>
        <taxon>Petromyzon</taxon>
    </lineage>
</organism>
<dbReference type="InterPro" id="IPR007110">
    <property type="entry name" value="Ig-like_dom"/>
</dbReference>
<feature type="domain" description="Fibronectin type-III" evidence="4">
    <location>
        <begin position="203"/>
        <end position="299"/>
    </location>
</feature>
<keyword evidence="5" id="KW-1185">Reference proteome</keyword>
<dbReference type="CDD" id="cd00063">
    <property type="entry name" value="FN3"/>
    <property type="match status" value="2"/>
</dbReference>
<protein>
    <submittedName>
        <fullName evidence="6">Uncharacterized protein LOC116940372</fullName>
    </submittedName>
</protein>
<sequence length="594" mass="66040">MACFEKKCIIVTAVLLTCWLTTASSLRFLYGEIGRSFEMRCLPVSAARIRYDVVAWRLNGSAMDNSSDVFTQSTLLRLKKVALSNRGEYSCHDASTGRELDRIAFKPGYPPHSINVTCRSKDYLDCLCTFHLNRETFLPTNYTAVYGDKSFKDCLTESKDSCLIRNVYLFTVEIFTLTVTAVNDLGSTNNTATYTDNIVQPDPPENVTAHRVKNAKSSIIVTWKEPSTWNTVMQLKYEMDYKPNQTSSWQTVELNENNFTITDAHQGGEPYVVRVHCHDVFVGRWSEWSPQVYVGTQQVFGVLGSEVTLKCGFPEDTMGGQFVWTLNGSGLTPNSDVTLRQNRLTLNNASAQYAGSYSCSPAGTNDVVDYILLNLGSMPKTATIQCRAVNYNHFKCVWSNENNINFKAQYRFVGNDTVVECTLLGGGNVCIGAWPGSPSPTLELHVSASNSFGVTNSSVQLQLKTVLRPEHPVVLRSCPSDLAPRPSSPSVCVRWAAPASWRLPEVFPLQYRLRFNVSHVVEVSGYNTYSYTLTCVAPCIQYAIQVAARDAANNGEWSEWSQPITLPCNQATSVSELQFIILAFVASLLGLEFC</sequence>
<dbReference type="SMART" id="SM00060">
    <property type="entry name" value="FN3"/>
    <property type="match status" value="2"/>
</dbReference>
<dbReference type="Pfam" id="PF00041">
    <property type="entry name" value="fn3"/>
    <property type="match status" value="1"/>
</dbReference>
<dbReference type="SMART" id="SM00409">
    <property type="entry name" value="IG"/>
    <property type="match status" value="2"/>
</dbReference>
<comment type="similarity">
    <text evidence="1">Belongs to the type I cytokine receptor family. Type 3 subfamily.</text>
</comment>
<dbReference type="Proteomes" id="UP001318040">
    <property type="component" value="Chromosome 1"/>
</dbReference>
<dbReference type="PROSITE" id="PS50853">
    <property type="entry name" value="FN3"/>
    <property type="match status" value="2"/>
</dbReference>
<evidence type="ECO:0000259" key="4">
    <source>
        <dbReference type="PROSITE" id="PS50853"/>
    </source>
</evidence>
<dbReference type="RefSeq" id="XP_032806040.1">
    <property type="nucleotide sequence ID" value="XM_032950149.1"/>
</dbReference>
<dbReference type="Gene3D" id="2.60.40.10">
    <property type="entry name" value="Immunoglobulins"/>
    <property type="match status" value="4"/>
</dbReference>
<dbReference type="InterPro" id="IPR036116">
    <property type="entry name" value="FN3_sf"/>
</dbReference>
<name>A0AAJ7SWG3_PETMA</name>
<dbReference type="InterPro" id="IPR036179">
    <property type="entry name" value="Ig-like_dom_sf"/>
</dbReference>
<feature type="domain" description="Ig-like" evidence="3">
    <location>
        <begin position="34"/>
        <end position="91"/>
    </location>
</feature>
<dbReference type="InterPro" id="IPR003599">
    <property type="entry name" value="Ig_sub"/>
</dbReference>
<dbReference type="SUPFAM" id="SSF48726">
    <property type="entry name" value="Immunoglobulin"/>
    <property type="match status" value="1"/>
</dbReference>
<dbReference type="InterPro" id="IPR053073">
    <property type="entry name" value="IL11/IL27_subunit_beta"/>
</dbReference>
<feature type="domain" description="Ig-like" evidence="3">
    <location>
        <begin position="290"/>
        <end position="359"/>
    </location>
</feature>
<proteinExistence type="inferred from homology"/>
<dbReference type="AlphaFoldDB" id="A0AAJ7SWG3"/>
<evidence type="ECO:0000256" key="1">
    <source>
        <dbReference type="ARBA" id="ARBA00010890"/>
    </source>
</evidence>
<dbReference type="PROSITE" id="PS50835">
    <property type="entry name" value="IG_LIKE"/>
    <property type="match status" value="2"/>
</dbReference>
<dbReference type="InterPro" id="IPR003961">
    <property type="entry name" value="FN3_dom"/>
</dbReference>
<dbReference type="SUPFAM" id="SSF49265">
    <property type="entry name" value="Fibronectin type III"/>
    <property type="match status" value="4"/>
</dbReference>
<evidence type="ECO:0000259" key="3">
    <source>
        <dbReference type="PROSITE" id="PS50835"/>
    </source>
</evidence>
<reference evidence="6" key="1">
    <citation type="submission" date="2025-08" db="UniProtKB">
        <authorList>
            <consortium name="RefSeq"/>
        </authorList>
    </citation>
    <scope>IDENTIFICATION</scope>
    <source>
        <tissue evidence="6">Sperm</tissue>
    </source>
</reference>
<dbReference type="KEGG" id="pmrn:116940372"/>
<evidence type="ECO:0000256" key="2">
    <source>
        <dbReference type="ARBA" id="ARBA00023319"/>
    </source>
</evidence>